<evidence type="ECO:0000313" key="2">
    <source>
        <dbReference type="EMBL" id="KAF0372986.1"/>
    </source>
</evidence>
<reference evidence="2 3" key="1">
    <citation type="journal article" date="2019" name="Environ. Microbiol.">
        <title>At the nexus of three kingdoms: the genome of the mycorrhizal fungus Gigaspora margarita provides insights into plant, endobacterial and fungal interactions.</title>
        <authorList>
            <person name="Venice F."/>
            <person name="Ghignone S."/>
            <person name="Salvioli di Fossalunga A."/>
            <person name="Amselem J."/>
            <person name="Novero M."/>
            <person name="Xianan X."/>
            <person name="Sedzielewska Toro K."/>
            <person name="Morin E."/>
            <person name="Lipzen A."/>
            <person name="Grigoriev I.V."/>
            <person name="Henrissat B."/>
            <person name="Martin F.M."/>
            <person name="Bonfante P."/>
        </authorList>
    </citation>
    <scope>NUCLEOTIDE SEQUENCE [LARGE SCALE GENOMIC DNA]</scope>
    <source>
        <strain evidence="2 3">BEG34</strain>
    </source>
</reference>
<dbReference type="Proteomes" id="UP000439903">
    <property type="component" value="Unassembled WGS sequence"/>
</dbReference>
<feature type="signal peptide" evidence="1">
    <location>
        <begin position="1"/>
        <end position="26"/>
    </location>
</feature>
<dbReference type="EMBL" id="WTPW01002656">
    <property type="protein sequence ID" value="KAF0372986.1"/>
    <property type="molecule type" value="Genomic_DNA"/>
</dbReference>
<proteinExistence type="predicted"/>
<gene>
    <name evidence="2" type="ORF">F8M41_013092</name>
</gene>
<dbReference type="AlphaFoldDB" id="A0A8H3X090"/>
<protein>
    <submittedName>
        <fullName evidence="2">Uncharacterized protein</fullName>
    </submittedName>
</protein>
<accession>A0A8H3X090</accession>
<name>A0A8H3X090_GIGMA</name>
<dbReference type="OrthoDB" id="2446629at2759"/>
<keyword evidence="3" id="KW-1185">Reference proteome</keyword>
<organism evidence="2 3">
    <name type="scientific">Gigaspora margarita</name>
    <dbReference type="NCBI Taxonomy" id="4874"/>
    <lineage>
        <taxon>Eukaryota</taxon>
        <taxon>Fungi</taxon>
        <taxon>Fungi incertae sedis</taxon>
        <taxon>Mucoromycota</taxon>
        <taxon>Glomeromycotina</taxon>
        <taxon>Glomeromycetes</taxon>
        <taxon>Diversisporales</taxon>
        <taxon>Gigasporaceae</taxon>
        <taxon>Gigaspora</taxon>
    </lineage>
</organism>
<sequence>MKIFNQPYRFIAQYLFICLVITSTKSQQSQYKYFNYTESTLGAPPLVADIKTYDDGTLLVHILRNDSTQSTADCLNIQGMSLEQKLYMRIIHLNGSVKEINPNLNLHSVNYCLLNSDNTEYKINKPNNFVTYLKETQNNNTNILHNIINPISIYPLQKPFILVTYVNTTNSSNITAYEEWAAVVDWNGNILSTMHLGAWMNSTIKLNINKKLGFLRFDSNQSYWSWTQYSIDDSGNLVSGDKTQINTTDSMTLYRYSNSPITIISTVDNGYIIVTVESDNSDSLLPRGGLHAFFISYNNTWTSYINYIGADIYQISQPNMTISSIYCDTTDIYIMCIVFVNSNITMDYSYVSIIFDSSGVVLSSKVISDLPNVTGLSQQSWSAKILPFGGFILGLTAYNYIDNNTYHYIYAYDVNNSQILLNSSGPFRTNYFGANSVTNNNTFLLASPYATDNISWSLLTIPVPTGNINNKDFGYDNTLIKQTIPSNNSIVNSSTTTLNITFIYKIALSTGYITFYKASDNSIRQRISATMQEFCKIDGYTVSIKIINNTFNEHGEQYFVTMDSNFVRRVQTNEPLKGIHDGIWILKSDNFDNRIIYSDAIMGSVRLTTDASKSFFKCNHLAYIEYIDILLKKFADKVPIHRSRLSTNYRFQKANGQIAIPIRINMARNKTERSSSKVFSDLNNMIAYKNITTFSSGMTNDLDQDYGYELIAIYTIYRGIKDSFINEIYKKNLILIAILTIILAPIDYEFLTILKYAPIFPIFTKRRDGYEQINRFNMYEDIFEAPTRFGAIVDIFMNILQIFIQVSKYIIVMSQVMFIKNIKVSRH</sequence>
<keyword evidence="1" id="KW-0732">Signal</keyword>
<comment type="caution">
    <text evidence="2">The sequence shown here is derived from an EMBL/GenBank/DDBJ whole genome shotgun (WGS) entry which is preliminary data.</text>
</comment>
<feature type="chain" id="PRO_5034868362" evidence="1">
    <location>
        <begin position="27"/>
        <end position="827"/>
    </location>
</feature>
<evidence type="ECO:0000256" key="1">
    <source>
        <dbReference type="SAM" id="SignalP"/>
    </source>
</evidence>
<evidence type="ECO:0000313" key="3">
    <source>
        <dbReference type="Proteomes" id="UP000439903"/>
    </source>
</evidence>